<dbReference type="AlphaFoldDB" id="A0A6A3LK77"/>
<keyword evidence="3" id="KW-0970">Cilium biogenesis/degradation</keyword>
<evidence type="ECO:0000256" key="4">
    <source>
        <dbReference type="ARBA" id="ARBA00023212"/>
    </source>
</evidence>
<sequence>MASVHVVGELLGASGLACTGDQEAFSVSHVVDLLSLHPSSEFSYFCKWRLVVSDPVKHEEPSWRVIQGDTRGQTQVHAASSGGSLAMPDLYRHSTGRQERILLPKMDTVWAHPIDLHLAVANTDAWNCWPRLEFQVWSLNRYQREALRGTASVQLPMATNEYVLDVPLVLQEDQTMFGSVARAIGFPFQHNSSKLGGEDTYDEVIRGTGTIYLRFAVLSRGLNAVSS</sequence>
<dbReference type="PANTHER" id="PTHR12968:SF2">
    <property type="entry name" value="B9 DOMAIN-CONTAINING PROTEIN 2"/>
    <property type="match status" value="1"/>
</dbReference>
<evidence type="ECO:0000256" key="3">
    <source>
        <dbReference type="ARBA" id="ARBA00022794"/>
    </source>
</evidence>
<protein>
    <recommendedName>
        <fullName evidence="6">B9 domain-containing protein 2</fullName>
    </recommendedName>
</protein>
<evidence type="ECO:0000256" key="5">
    <source>
        <dbReference type="ARBA" id="ARBA00023273"/>
    </source>
</evidence>
<dbReference type="Proteomes" id="UP000429607">
    <property type="component" value="Unassembled WGS sequence"/>
</dbReference>
<dbReference type="GO" id="GO:0060271">
    <property type="term" value="P:cilium assembly"/>
    <property type="evidence" value="ECO:0007669"/>
    <property type="project" value="TreeGrafter"/>
</dbReference>
<keyword evidence="2" id="KW-0963">Cytoplasm</keyword>
<organism evidence="7 10">
    <name type="scientific">Phytophthora rubi</name>
    <dbReference type="NCBI Taxonomy" id="129364"/>
    <lineage>
        <taxon>Eukaryota</taxon>
        <taxon>Sar</taxon>
        <taxon>Stramenopiles</taxon>
        <taxon>Oomycota</taxon>
        <taxon>Peronosporomycetes</taxon>
        <taxon>Peronosporales</taxon>
        <taxon>Peronosporaceae</taxon>
        <taxon>Phytophthora</taxon>
    </lineage>
</organism>
<proteinExistence type="predicted"/>
<name>A0A6A3LK77_9STRA</name>
<evidence type="ECO:0000256" key="2">
    <source>
        <dbReference type="ARBA" id="ARBA00022490"/>
    </source>
</evidence>
<evidence type="ECO:0000256" key="1">
    <source>
        <dbReference type="ARBA" id="ARBA00004120"/>
    </source>
</evidence>
<dbReference type="Proteomes" id="UP000435112">
    <property type="component" value="Unassembled WGS sequence"/>
</dbReference>
<evidence type="ECO:0000256" key="6">
    <source>
        <dbReference type="ARBA" id="ARBA00039272"/>
    </source>
</evidence>
<dbReference type="OrthoDB" id="184109at2759"/>
<evidence type="ECO:0000313" key="8">
    <source>
        <dbReference type="EMBL" id="KAE9025151.1"/>
    </source>
</evidence>
<comment type="subcellular location">
    <subcellularLocation>
        <location evidence="1">Cytoplasm</location>
        <location evidence="1">Cytoskeleton</location>
        <location evidence="1">Cilium basal body</location>
    </subcellularLocation>
</comment>
<dbReference type="EMBL" id="QXFV01000815">
    <property type="protein sequence ID" value="KAE9025151.1"/>
    <property type="molecule type" value="Genomic_DNA"/>
</dbReference>
<keyword evidence="5" id="KW-0966">Cell projection</keyword>
<accession>A0A6A3LK77</accession>
<comment type="caution">
    <text evidence="7">The sequence shown here is derived from an EMBL/GenBank/DDBJ whole genome shotgun (WGS) entry which is preliminary data.</text>
</comment>
<dbReference type="GO" id="GO:0036038">
    <property type="term" value="C:MKS complex"/>
    <property type="evidence" value="ECO:0007669"/>
    <property type="project" value="TreeGrafter"/>
</dbReference>
<keyword evidence="4" id="KW-0206">Cytoskeleton</keyword>
<dbReference type="PANTHER" id="PTHR12968">
    <property type="entry name" value="B9 DOMAIN-CONTAINING"/>
    <property type="match status" value="1"/>
</dbReference>
<dbReference type="Pfam" id="PF07162">
    <property type="entry name" value="B9-C2"/>
    <property type="match status" value="1"/>
</dbReference>
<evidence type="ECO:0000313" key="7">
    <source>
        <dbReference type="EMBL" id="KAE9019756.1"/>
    </source>
</evidence>
<evidence type="ECO:0000313" key="9">
    <source>
        <dbReference type="Proteomes" id="UP000429607"/>
    </source>
</evidence>
<dbReference type="InterPro" id="IPR010796">
    <property type="entry name" value="C2_B9-type_dom"/>
</dbReference>
<dbReference type="EMBL" id="QXFU01000812">
    <property type="protein sequence ID" value="KAE9019756.1"/>
    <property type="molecule type" value="Genomic_DNA"/>
</dbReference>
<evidence type="ECO:0000313" key="10">
    <source>
        <dbReference type="Proteomes" id="UP000435112"/>
    </source>
</evidence>
<gene>
    <name evidence="8" type="ORF">PR001_g12505</name>
    <name evidence="7" type="ORF">PR002_g12713</name>
</gene>
<reference evidence="9 10" key="1">
    <citation type="submission" date="2018-09" db="EMBL/GenBank/DDBJ databases">
        <title>Genomic investigation of the strawberry pathogen Phytophthora fragariae indicates pathogenicity is determined by transcriptional variation in three key races.</title>
        <authorList>
            <person name="Adams T.M."/>
            <person name="Armitage A.D."/>
            <person name="Sobczyk M.K."/>
            <person name="Bates H.J."/>
            <person name="Dunwell J.M."/>
            <person name="Nellist C.F."/>
            <person name="Harrison R.J."/>
        </authorList>
    </citation>
    <scope>NUCLEOTIDE SEQUENCE [LARGE SCALE GENOMIC DNA]</scope>
    <source>
        <strain evidence="8 9">SCRP249</strain>
        <strain evidence="7 10">SCRP324</strain>
    </source>
</reference>